<dbReference type="EMBL" id="KZ824491">
    <property type="protein sequence ID" value="RAK95492.1"/>
    <property type="molecule type" value="Genomic_DNA"/>
</dbReference>
<dbReference type="VEuPathDB" id="FungiDB:BO80DRAFT_368639"/>
<keyword evidence="2" id="KW-1185">Reference proteome</keyword>
<keyword evidence="1" id="KW-0808">Transferase</keyword>
<organism evidence="1 2">
    <name type="scientific">Aspergillus ibericus CBS 121593</name>
    <dbReference type="NCBI Taxonomy" id="1448316"/>
    <lineage>
        <taxon>Eukaryota</taxon>
        <taxon>Fungi</taxon>
        <taxon>Dikarya</taxon>
        <taxon>Ascomycota</taxon>
        <taxon>Pezizomycotina</taxon>
        <taxon>Eurotiomycetes</taxon>
        <taxon>Eurotiomycetidae</taxon>
        <taxon>Eurotiales</taxon>
        <taxon>Aspergillaceae</taxon>
        <taxon>Aspergillus</taxon>
        <taxon>Aspergillus subgen. Circumdati</taxon>
    </lineage>
</organism>
<dbReference type="RefSeq" id="XP_025569820.1">
    <property type="nucleotide sequence ID" value="XM_025716348.1"/>
</dbReference>
<dbReference type="GeneID" id="37221213"/>
<dbReference type="GO" id="GO:0008168">
    <property type="term" value="F:methyltransferase activity"/>
    <property type="evidence" value="ECO:0007669"/>
    <property type="project" value="UniProtKB-KW"/>
</dbReference>
<proteinExistence type="predicted"/>
<evidence type="ECO:0000313" key="2">
    <source>
        <dbReference type="Proteomes" id="UP000249402"/>
    </source>
</evidence>
<dbReference type="Proteomes" id="UP000249402">
    <property type="component" value="Unassembled WGS sequence"/>
</dbReference>
<gene>
    <name evidence="1" type="ORF">BO80DRAFT_368639</name>
</gene>
<name>A0A395GJL8_9EURO</name>
<keyword evidence="1" id="KW-0489">Methyltransferase</keyword>
<dbReference type="AlphaFoldDB" id="A0A395GJL8"/>
<protein>
    <submittedName>
        <fullName evidence="1">Methyltransferase type 12</fullName>
    </submittedName>
</protein>
<sequence length="100" mass="11363">MYLLHCLPPPCHRKATVFAHLKHHLTPEGTLFGTTVLGRGAHHNLLGRLTIRFYNWKGIFGNKDDSPDVLVKALENEFEEVETHVVGVVLLFRARKPRLA</sequence>
<dbReference type="OrthoDB" id="10061782at2759"/>
<reference evidence="1 2" key="1">
    <citation type="submission" date="2018-02" db="EMBL/GenBank/DDBJ databases">
        <title>The genomes of Aspergillus section Nigri reveals drivers in fungal speciation.</title>
        <authorList>
            <consortium name="DOE Joint Genome Institute"/>
            <person name="Vesth T.C."/>
            <person name="Nybo J."/>
            <person name="Theobald S."/>
            <person name="Brandl J."/>
            <person name="Frisvad J.C."/>
            <person name="Nielsen K.F."/>
            <person name="Lyhne E.K."/>
            <person name="Kogle M.E."/>
            <person name="Kuo A."/>
            <person name="Riley R."/>
            <person name="Clum A."/>
            <person name="Nolan M."/>
            <person name="Lipzen A."/>
            <person name="Salamov A."/>
            <person name="Henrissat B."/>
            <person name="Wiebenga A."/>
            <person name="De vries R.P."/>
            <person name="Grigoriev I.V."/>
            <person name="Mortensen U.H."/>
            <person name="Andersen M.R."/>
            <person name="Baker S.E."/>
        </authorList>
    </citation>
    <scope>NUCLEOTIDE SEQUENCE [LARGE SCALE GENOMIC DNA]</scope>
    <source>
        <strain evidence="1 2">CBS 121593</strain>
    </source>
</reference>
<dbReference type="GO" id="GO:0032259">
    <property type="term" value="P:methylation"/>
    <property type="evidence" value="ECO:0007669"/>
    <property type="project" value="UniProtKB-KW"/>
</dbReference>
<dbReference type="STRING" id="1448316.A0A395GJL8"/>
<accession>A0A395GJL8</accession>
<evidence type="ECO:0000313" key="1">
    <source>
        <dbReference type="EMBL" id="RAK95492.1"/>
    </source>
</evidence>